<sequence length="33" mass="3564">MAQARQQNRHGVTAETALTAALTDMTAHPERSV</sequence>
<gene>
    <name evidence="2" type="ORF">KIPB_017154</name>
</gene>
<organism evidence="2 3">
    <name type="scientific">Kipferlia bialata</name>
    <dbReference type="NCBI Taxonomy" id="797122"/>
    <lineage>
        <taxon>Eukaryota</taxon>
        <taxon>Metamonada</taxon>
        <taxon>Carpediemonas-like organisms</taxon>
        <taxon>Kipferlia</taxon>
    </lineage>
</organism>
<accession>A0A9K3DCJ6</accession>
<protein>
    <submittedName>
        <fullName evidence="2">Uncharacterized protein</fullName>
    </submittedName>
</protein>
<proteinExistence type="predicted"/>
<evidence type="ECO:0000313" key="2">
    <source>
        <dbReference type="EMBL" id="GIQ93009.1"/>
    </source>
</evidence>
<reference evidence="2 3" key="1">
    <citation type="journal article" date="2018" name="PLoS ONE">
        <title>The draft genome of Kipferlia bialata reveals reductive genome evolution in fornicate parasites.</title>
        <authorList>
            <person name="Tanifuji G."/>
            <person name="Takabayashi S."/>
            <person name="Kume K."/>
            <person name="Takagi M."/>
            <person name="Nakayama T."/>
            <person name="Kamikawa R."/>
            <person name="Inagaki Y."/>
            <person name="Hashimoto T."/>
        </authorList>
    </citation>
    <scope>NUCLEOTIDE SEQUENCE [LARGE SCALE GENOMIC DNA]</scope>
    <source>
        <strain evidence="2">NY0173</strain>
    </source>
</reference>
<feature type="compositionally biased region" description="Low complexity" evidence="1">
    <location>
        <begin position="13"/>
        <end position="26"/>
    </location>
</feature>
<dbReference type="EMBL" id="BDIP01011175">
    <property type="protein sequence ID" value="GIQ93009.1"/>
    <property type="molecule type" value="Genomic_DNA"/>
</dbReference>
<feature type="non-terminal residue" evidence="2">
    <location>
        <position position="1"/>
    </location>
</feature>
<feature type="compositionally biased region" description="Polar residues" evidence="1">
    <location>
        <begin position="1"/>
        <end position="10"/>
    </location>
</feature>
<evidence type="ECO:0000313" key="3">
    <source>
        <dbReference type="Proteomes" id="UP000265618"/>
    </source>
</evidence>
<dbReference type="Proteomes" id="UP000265618">
    <property type="component" value="Unassembled WGS sequence"/>
</dbReference>
<comment type="caution">
    <text evidence="2">The sequence shown here is derived from an EMBL/GenBank/DDBJ whole genome shotgun (WGS) entry which is preliminary data.</text>
</comment>
<name>A0A9K3DCJ6_9EUKA</name>
<keyword evidence="3" id="KW-1185">Reference proteome</keyword>
<evidence type="ECO:0000256" key="1">
    <source>
        <dbReference type="SAM" id="MobiDB-lite"/>
    </source>
</evidence>
<dbReference type="AlphaFoldDB" id="A0A9K3DCJ6"/>
<feature type="region of interest" description="Disordered" evidence="1">
    <location>
        <begin position="1"/>
        <end position="33"/>
    </location>
</feature>